<dbReference type="AlphaFoldDB" id="A0A0F4ZJ14"/>
<dbReference type="Pfam" id="PF08672">
    <property type="entry name" value="ANAPC2"/>
    <property type="match status" value="1"/>
</dbReference>
<evidence type="ECO:0000256" key="6">
    <source>
        <dbReference type="PROSITE-ProRule" id="PRU00330"/>
    </source>
</evidence>
<dbReference type="GO" id="GO:0007091">
    <property type="term" value="P:metaphase/anaphase transition of mitotic cell cycle"/>
    <property type="evidence" value="ECO:0007669"/>
    <property type="project" value="TreeGrafter"/>
</dbReference>
<dbReference type="SUPFAM" id="SSF46785">
    <property type="entry name" value="Winged helix' DNA-binding domain"/>
    <property type="match status" value="1"/>
</dbReference>
<evidence type="ECO:0000256" key="4">
    <source>
        <dbReference type="ARBA" id="ARBA00022786"/>
    </source>
</evidence>
<reference evidence="8 9" key="1">
    <citation type="submission" date="2015-03" db="EMBL/GenBank/DDBJ databases">
        <authorList>
            <person name="Radwan O."/>
            <person name="Al-Naeli F.A."/>
            <person name="Rendon G.A."/>
            <person name="Fields C."/>
        </authorList>
    </citation>
    <scope>NUCLEOTIDE SEQUENCE [LARGE SCALE GENOMIC DNA]</scope>
    <source>
        <strain evidence="8">CR-DP1</strain>
    </source>
</reference>
<dbReference type="GO" id="GO:0006511">
    <property type="term" value="P:ubiquitin-dependent protein catabolic process"/>
    <property type="evidence" value="ECO:0007669"/>
    <property type="project" value="InterPro"/>
</dbReference>
<keyword evidence="2" id="KW-0132">Cell division</keyword>
<keyword evidence="5" id="KW-0131">Cell cycle</keyword>
<evidence type="ECO:0000313" key="8">
    <source>
        <dbReference type="EMBL" id="KKA30170.1"/>
    </source>
</evidence>
<dbReference type="GO" id="GO:0031625">
    <property type="term" value="F:ubiquitin protein ligase binding"/>
    <property type="evidence" value="ECO:0007669"/>
    <property type="project" value="InterPro"/>
</dbReference>
<dbReference type="SMART" id="SM01013">
    <property type="entry name" value="APC2"/>
    <property type="match status" value="1"/>
</dbReference>
<evidence type="ECO:0000256" key="2">
    <source>
        <dbReference type="ARBA" id="ARBA00022618"/>
    </source>
</evidence>
<dbReference type="Gene3D" id="3.30.230.130">
    <property type="entry name" value="Cullin, Chain C, Domain 2"/>
    <property type="match status" value="1"/>
</dbReference>
<dbReference type="Pfam" id="PF26557">
    <property type="entry name" value="Cullin_AB"/>
    <property type="match status" value="1"/>
</dbReference>
<dbReference type="InterPro" id="IPR016158">
    <property type="entry name" value="Cullin_homology"/>
</dbReference>
<dbReference type="SUPFAM" id="SSF75632">
    <property type="entry name" value="Cullin homology domain"/>
    <property type="match status" value="1"/>
</dbReference>
<dbReference type="InterPro" id="IPR059120">
    <property type="entry name" value="Cullin-like_AB"/>
</dbReference>
<dbReference type="GO" id="GO:0051301">
    <property type="term" value="P:cell division"/>
    <property type="evidence" value="ECO:0007669"/>
    <property type="project" value="UniProtKB-KW"/>
</dbReference>
<organism evidence="8 9">
    <name type="scientific">Thielaviopsis punctulata</name>
    <dbReference type="NCBI Taxonomy" id="72032"/>
    <lineage>
        <taxon>Eukaryota</taxon>
        <taxon>Fungi</taxon>
        <taxon>Dikarya</taxon>
        <taxon>Ascomycota</taxon>
        <taxon>Pezizomycotina</taxon>
        <taxon>Sordariomycetes</taxon>
        <taxon>Hypocreomycetidae</taxon>
        <taxon>Microascales</taxon>
        <taxon>Ceratocystidaceae</taxon>
        <taxon>Thielaviopsis</taxon>
    </lineage>
</organism>
<comment type="caution">
    <text evidence="8">The sequence shown here is derived from an EMBL/GenBank/DDBJ whole genome shotgun (WGS) entry which is preliminary data.</text>
</comment>
<evidence type="ECO:0000259" key="7">
    <source>
        <dbReference type="PROSITE" id="PS50069"/>
    </source>
</evidence>
<comment type="similarity">
    <text evidence="6">Belongs to the cullin family.</text>
</comment>
<evidence type="ECO:0000256" key="5">
    <source>
        <dbReference type="ARBA" id="ARBA00023306"/>
    </source>
</evidence>
<feature type="domain" description="Cullin family profile" evidence="7">
    <location>
        <begin position="513"/>
        <end position="709"/>
    </location>
</feature>
<dbReference type="InterPro" id="IPR057975">
    <property type="entry name" value="TPR_ANAPC2"/>
</dbReference>
<keyword evidence="9" id="KW-1185">Reference proteome</keyword>
<dbReference type="Proteomes" id="UP000033483">
    <property type="component" value="Unassembled WGS sequence"/>
</dbReference>
<evidence type="ECO:0000256" key="1">
    <source>
        <dbReference type="ARBA" id="ARBA00016068"/>
    </source>
</evidence>
<evidence type="ECO:0000313" key="9">
    <source>
        <dbReference type="Proteomes" id="UP000033483"/>
    </source>
</evidence>
<dbReference type="EMBL" id="LAEV01000468">
    <property type="protein sequence ID" value="KKA30170.1"/>
    <property type="molecule type" value="Genomic_DNA"/>
</dbReference>
<dbReference type="InterPro" id="IPR044554">
    <property type="entry name" value="ANAPC2"/>
</dbReference>
<gene>
    <name evidence="8" type="ORF">TD95_001182</name>
</gene>
<name>A0A0F4ZJ14_9PEZI</name>
<dbReference type="Pfam" id="PF25773">
    <property type="entry name" value="TPR_ANAPC2"/>
    <property type="match status" value="1"/>
</dbReference>
<accession>A0A0F4ZJ14</accession>
<dbReference type="PANTHER" id="PTHR45957">
    <property type="entry name" value="ANAPHASE-PROMOTING COMPLEX SUBUNIT 2"/>
    <property type="match status" value="1"/>
</dbReference>
<dbReference type="InterPro" id="IPR036388">
    <property type="entry name" value="WH-like_DNA-bd_sf"/>
</dbReference>
<proteinExistence type="inferred from homology"/>
<dbReference type="GO" id="GO:0070979">
    <property type="term" value="P:protein K11-linked ubiquitination"/>
    <property type="evidence" value="ECO:0007669"/>
    <property type="project" value="TreeGrafter"/>
</dbReference>
<dbReference type="InterPro" id="IPR036390">
    <property type="entry name" value="WH_DNA-bd_sf"/>
</dbReference>
<dbReference type="InterPro" id="IPR014786">
    <property type="entry name" value="ANAPC2_C"/>
</dbReference>
<dbReference type="PANTHER" id="PTHR45957:SF1">
    <property type="entry name" value="ANAPHASE-PROMOTING COMPLEX SUBUNIT 2"/>
    <property type="match status" value="1"/>
</dbReference>
<dbReference type="PROSITE" id="PS50069">
    <property type="entry name" value="CULLIN_2"/>
    <property type="match status" value="1"/>
</dbReference>
<dbReference type="GO" id="GO:0005680">
    <property type="term" value="C:anaphase-promoting complex"/>
    <property type="evidence" value="ECO:0007669"/>
    <property type="project" value="TreeGrafter"/>
</dbReference>
<dbReference type="OrthoDB" id="5581181at2759"/>
<keyword evidence="3" id="KW-0498">Mitosis</keyword>
<dbReference type="SMART" id="SM00182">
    <property type="entry name" value="CULLIN"/>
    <property type="match status" value="1"/>
</dbReference>
<sequence length="837" mass="93683">MSKTWATRRREIFNSVFVNNGVQNSAPALPVRTSPRKQVAHSTVRGDPVAADQRRWAIAWHATTAVLALPSYLEPGVEVMINDDFSQAICIVINPATEAPKAPLTDDLMTWFMRQVHRHYVQHVKAALKPQEHGEHTIKYLMGFAATMETAIGLYSSRMRIITSAYAEFVSTKKSKEVHKRYRRELHGLISNSTPETYYDAMNKVLTSLMTQIVSDGADHVAVSPSKAQLIQVITAMRNIGLGGRRFELMVASAVNGLLQDYVINILGDRFAQEPEMVQIPDAAAPNKRHISVPRNVAALFNWVEREFAPLVAEIMDVLGQAINWTHVMAWKELALGILAKKRIDQLFDIVSIWPRSRSGLQDLKTCVTTTTQRSLLTDAFSRDLEKKLLHPGSSTLRILRFYISMIRTFHALDNSKVLLDRVVPALQLYLCQRDDAIRNVVTGLLSLPSEADTPDAANKLVELSVILNSTAQSKRMAIDDEDQDWDDMSWLPAPIDAAINFKRPRTEDVIGTLISALGSQEMFIKEFQAIVAQRLLSVTSDLDQEIKVLNLLKKRYGDMALQHCDVMMRDVAESQALDEQVRSAAHFTSSAGLTCSANILSRLYWPNLVREHFLIPGPVAAAQERYSEHYAQIKAARKLTWLDHMGSATVELELEDRTVRTTCKTYVATVIYAFGEDSGAAVQMSVDELEMKLQMDRDYIEEAVAFWVNQKVLRRVSEDVYAVIESEDSVSAPASNVAAAVGAVTSNIDSPSRQAPDGKKATAKDHEKSGVYWQFIVGMLKNSPTAMPLMRIAMMLRMVVPGGFEWTDEEVQEFMAEKVEEGLVELMAGKYKLAKR</sequence>
<evidence type="ECO:0000256" key="3">
    <source>
        <dbReference type="ARBA" id="ARBA00022776"/>
    </source>
</evidence>
<protein>
    <recommendedName>
        <fullName evidence="1">Anaphase-promoting complex subunit 2</fullName>
    </recommendedName>
</protein>
<dbReference type="InterPro" id="IPR036317">
    <property type="entry name" value="Cullin_homology_sf"/>
</dbReference>
<keyword evidence="4" id="KW-0833">Ubl conjugation pathway</keyword>
<dbReference type="Gene3D" id="1.20.1310.10">
    <property type="entry name" value="Cullin Repeats"/>
    <property type="match status" value="1"/>
</dbReference>
<dbReference type="Gene3D" id="1.10.10.10">
    <property type="entry name" value="Winged helix-like DNA-binding domain superfamily/Winged helix DNA-binding domain"/>
    <property type="match status" value="1"/>
</dbReference>